<evidence type="ECO:0000256" key="1">
    <source>
        <dbReference type="SAM" id="SignalP"/>
    </source>
</evidence>
<dbReference type="EMBL" id="CABFNQ020000741">
    <property type="protein sequence ID" value="CAH0030903.1"/>
    <property type="molecule type" value="Genomic_DNA"/>
</dbReference>
<protein>
    <submittedName>
        <fullName evidence="2">Uncharacterized protein</fullName>
    </submittedName>
</protein>
<keyword evidence="3" id="KW-1185">Reference proteome</keyword>
<dbReference type="AlphaFoldDB" id="A0A9N9VW91"/>
<proteinExistence type="predicted"/>
<evidence type="ECO:0000313" key="2">
    <source>
        <dbReference type="EMBL" id="CAH0030903.1"/>
    </source>
</evidence>
<feature type="signal peptide" evidence="1">
    <location>
        <begin position="1"/>
        <end position="18"/>
    </location>
</feature>
<comment type="caution">
    <text evidence="2">The sequence shown here is derived from an EMBL/GenBank/DDBJ whole genome shotgun (WGS) entry which is preliminary data.</text>
</comment>
<accession>A0A9N9VW91</accession>
<name>A0A9N9VW91_9HYPO</name>
<dbReference type="OrthoDB" id="2943660at2759"/>
<keyword evidence="1" id="KW-0732">Signal</keyword>
<reference evidence="2" key="1">
    <citation type="submission" date="2021-10" db="EMBL/GenBank/DDBJ databases">
        <authorList>
            <person name="Piombo E."/>
        </authorList>
    </citation>
    <scope>NUCLEOTIDE SEQUENCE</scope>
</reference>
<evidence type="ECO:0000313" key="3">
    <source>
        <dbReference type="Proteomes" id="UP000696573"/>
    </source>
</evidence>
<organism evidence="2 3">
    <name type="scientific">Clonostachys rhizophaga</name>
    <dbReference type="NCBI Taxonomy" id="160324"/>
    <lineage>
        <taxon>Eukaryota</taxon>
        <taxon>Fungi</taxon>
        <taxon>Dikarya</taxon>
        <taxon>Ascomycota</taxon>
        <taxon>Pezizomycotina</taxon>
        <taxon>Sordariomycetes</taxon>
        <taxon>Hypocreomycetidae</taxon>
        <taxon>Hypocreales</taxon>
        <taxon>Bionectriaceae</taxon>
        <taxon>Clonostachys</taxon>
    </lineage>
</organism>
<sequence>MVCIKSILTLGLVAGSTAVALPKNDTLPGCGEVNVFYTGLPPYHKYVLEQGYPGDEAAGAIKNSTRELINAGYNVRHTVFLAGPEQPMSVTEDRMKGRHWHITGVGYCVRGSTNGEVITKFEDNLMLFRRQGPSSPTVFNYNPWTFLWSVQRRAPLSSDCAGQPGTDYGYEEVCGEGWCSNPTK</sequence>
<gene>
    <name evidence="2" type="ORF">CRHIZ90672A_00009681</name>
</gene>
<feature type="chain" id="PRO_5040267010" evidence="1">
    <location>
        <begin position="19"/>
        <end position="184"/>
    </location>
</feature>
<dbReference type="Proteomes" id="UP000696573">
    <property type="component" value="Unassembled WGS sequence"/>
</dbReference>